<evidence type="ECO:0000256" key="1">
    <source>
        <dbReference type="SAM" id="Phobius"/>
    </source>
</evidence>
<sequence length="315" mass="35655">MNTAAKATNQPAPLNTSHGVTSAAYLLQRDGFLQPTISHKGASTTFSVAKLRSLLSMTMWRLYRAWRLIWFGDSNDLKPHNLECRYDPCQVITMLHLSATSSLSYSYSLLGIATPLENLKGYDTQLVDISLEIGRIPHAVGQNKVQAVRSGNPIFDVIVELDDVVRGRCRMIWDVASAVDAHLSGRSGEIQAEVRFQLLLLTIPFPGLMLNRGIVKFGDVLFNVRIGTLSVFTLITVTSFLSLVAQTYDLQKRYAMKDAPMSEGSHYAMDLQKKATRWRSERNWWISALTFTIYWMLLRFHAVKKQLLRAQRRDD</sequence>
<dbReference type="Proteomes" id="UP001209570">
    <property type="component" value="Unassembled WGS sequence"/>
</dbReference>
<keyword evidence="1" id="KW-0472">Membrane</keyword>
<protein>
    <recommendedName>
        <fullName evidence="4">Transmembrane protein</fullName>
    </recommendedName>
</protein>
<accession>A0AAD5Q8J3</accession>
<evidence type="ECO:0000313" key="2">
    <source>
        <dbReference type="EMBL" id="KAJ0396595.1"/>
    </source>
</evidence>
<dbReference type="EMBL" id="JAKCXM010000289">
    <property type="protein sequence ID" value="KAJ0396595.1"/>
    <property type="molecule type" value="Genomic_DNA"/>
</dbReference>
<gene>
    <name evidence="2" type="ORF">P43SY_003336</name>
</gene>
<evidence type="ECO:0008006" key="4">
    <source>
        <dbReference type="Google" id="ProtNLM"/>
    </source>
</evidence>
<comment type="caution">
    <text evidence="2">The sequence shown here is derived from an EMBL/GenBank/DDBJ whole genome shotgun (WGS) entry which is preliminary data.</text>
</comment>
<reference evidence="2" key="1">
    <citation type="submission" date="2021-12" db="EMBL/GenBank/DDBJ databases">
        <title>Prjna785345.</title>
        <authorList>
            <person name="Rujirawat T."/>
            <person name="Krajaejun T."/>
        </authorList>
    </citation>
    <scope>NUCLEOTIDE SEQUENCE</scope>
    <source>
        <strain evidence="2">Pi057C3</strain>
    </source>
</reference>
<proteinExistence type="predicted"/>
<dbReference type="AlphaFoldDB" id="A0AAD5Q8J3"/>
<keyword evidence="3" id="KW-1185">Reference proteome</keyword>
<name>A0AAD5Q8J3_PYTIN</name>
<feature type="transmembrane region" description="Helical" evidence="1">
    <location>
        <begin position="226"/>
        <end position="248"/>
    </location>
</feature>
<organism evidence="2 3">
    <name type="scientific">Pythium insidiosum</name>
    <name type="common">Pythiosis disease agent</name>
    <dbReference type="NCBI Taxonomy" id="114742"/>
    <lineage>
        <taxon>Eukaryota</taxon>
        <taxon>Sar</taxon>
        <taxon>Stramenopiles</taxon>
        <taxon>Oomycota</taxon>
        <taxon>Peronosporomycetes</taxon>
        <taxon>Pythiales</taxon>
        <taxon>Pythiaceae</taxon>
        <taxon>Pythium</taxon>
    </lineage>
</organism>
<keyword evidence="1" id="KW-0812">Transmembrane</keyword>
<feature type="transmembrane region" description="Helical" evidence="1">
    <location>
        <begin position="284"/>
        <end position="303"/>
    </location>
</feature>
<evidence type="ECO:0000313" key="3">
    <source>
        <dbReference type="Proteomes" id="UP001209570"/>
    </source>
</evidence>
<keyword evidence="1" id="KW-1133">Transmembrane helix</keyword>